<gene>
    <name evidence="1" type="ORF">SAMN04489747_2779</name>
</gene>
<evidence type="ECO:0000313" key="1">
    <source>
        <dbReference type="EMBL" id="SDE20127.1"/>
    </source>
</evidence>
<accession>A0A1G7AZW0</accession>
<sequence length="254" mass="27100">MLVSVLGGLLVLSLVLVNVAVLVDGPSRRERMRIPNEVGVSPGQYHDAWGATLDADGALTRVDRATSSYLTALPIGDGTEVVNGADHLAQLDRSVADLAASPARQDPAFEALHTTWTREVEQYRGSQATFLEATTEAAPVLETCNPHALPVHTPREQSSTTVLRGCGEDLDALGETGDPTLDAILAEARPYLAEWADAVEEDPAAVEAARDGYISAFVEGTARADQELDRADDPVQEARAALADYAEERSEPSR</sequence>
<organism evidence="1 2">
    <name type="scientific">Auraticoccus monumenti</name>
    <dbReference type="NCBI Taxonomy" id="675864"/>
    <lineage>
        <taxon>Bacteria</taxon>
        <taxon>Bacillati</taxon>
        <taxon>Actinomycetota</taxon>
        <taxon>Actinomycetes</taxon>
        <taxon>Propionibacteriales</taxon>
        <taxon>Propionibacteriaceae</taxon>
        <taxon>Auraticoccus</taxon>
    </lineage>
</organism>
<proteinExistence type="predicted"/>
<name>A0A1G7AZW0_9ACTN</name>
<evidence type="ECO:0000313" key="2">
    <source>
        <dbReference type="Proteomes" id="UP000198546"/>
    </source>
</evidence>
<dbReference type="AlphaFoldDB" id="A0A1G7AZW0"/>
<protein>
    <submittedName>
        <fullName evidence="1">Uncharacterized protein</fullName>
    </submittedName>
</protein>
<dbReference type="EMBL" id="LT629688">
    <property type="protein sequence ID" value="SDE20127.1"/>
    <property type="molecule type" value="Genomic_DNA"/>
</dbReference>
<keyword evidence="2" id="KW-1185">Reference proteome</keyword>
<reference evidence="1 2" key="1">
    <citation type="submission" date="2016-10" db="EMBL/GenBank/DDBJ databases">
        <authorList>
            <person name="de Groot N.N."/>
        </authorList>
    </citation>
    <scope>NUCLEOTIDE SEQUENCE [LARGE SCALE GENOMIC DNA]</scope>
    <source>
        <strain evidence="1 2">MON 2.2</strain>
    </source>
</reference>
<dbReference type="Proteomes" id="UP000198546">
    <property type="component" value="Chromosome i"/>
</dbReference>